<evidence type="ECO:0000259" key="3">
    <source>
        <dbReference type="PROSITE" id="PS50853"/>
    </source>
</evidence>
<reference evidence="5" key="1">
    <citation type="journal article" date="2019" name="Int. J. Syst. Evol. Microbiol.">
        <title>The Global Catalogue of Microorganisms (GCM) 10K type strain sequencing project: providing services to taxonomists for standard genome sequencing and annotation.</title>
        <authorList>
            <consortium name="The Broad Institute Genomics Platform"/>
            <consortium name="The Broad Institute Genome Sequencing Center for Infectious Disease"/>
            <person name="Wu L."/>
            <person name="Ma J."/>
        </authorList>
    </citation>
    <scope>NUCLEOTIDE SEQUENCE [LARGE SCALE GENOMIC DNA]</scope>
    <source>
        <strain evidence="5">KCTC 42808</strain>
    </source>
</reference>
<dbReference type="SUPFAM" id="SSF49265">
    <property type="entry name" value="Fibronectin type III"/>
    <property type="match status" value="1"/>
</dbReference>
<gene>
    <name evidence="4" type="ORF">ACFSSB_00005</name>
</gene>
<dbReference type="CDD" id="cd00063">
    <property type="entry name" value="FN3"/>
    <property type="match status" value="1"/>
</dbReference>
<dbReference type="Pfam" id="PF00041">
    <property type="entry name" value="fn3"/>
    <property type="match status" value="1"/>
</dbReference>
<dbReference type="Proteomes" id="UP001597467">
    <property type="component" value="Unassembled WGS sequence"/>
</dbReference>
<evidence type="ECO:0000256" key="2">
    <source>
        <dbReference type="ARBA" id="ARBA00023157"/>
    </source>
</evidence>
<dbReference type="InterPro" id="IPR026444">
    <property type="entry name" value="Secre_tail"/>
</dbReference>
<comment type="caution">
    <text evidence="4">The sequence shown here is derived from an EMBL/GenBank/DDBJ whole genome shotgun (WGS) entry which is preliminary data.</text>
</comment>
<keyword evidence="1" id="KW-0732">Signal</keyword>
<dbReference type="Pfam" id="PF18962">
    <property type="entry name" value="Por_Secre_tail"/>
    <property type="match status" value="1"/>
</dbReference>
<dbReference type="NCBIfam" id="TIGR04183">
    <property type="entry name" value="Por_Secre_tail"/>
    <property type="match status" value="1"/>
</dbReference>
<dbReference type="Gene3D" id="2.60.120.290">
    <property type="entry name" value="Spermadhesin, CUB domain"/>
    <property type="match status" value="1"/>
</dbReference>
<evidence type="ECO:0000256" key="1">
    <source>
        <dbReference type="ARBA" id="ARBA00022729"/>
    </source>
</evidence>
<proteinExistence type="predicted"/>
<accession>A0ABW5JVQ7</accession>
<feature type="non-terminal residue" evidence="4">
    <location>
        <position position="1"/>
    </location>
</feature>
<evidence type="ECO:0000313" key="5">
    <source>
        <dbReference type="Proteomes" id="UP001597467"/>
    </source>
</evidence>
<evidence type="ECO:0000313" key="4">
    <source>
        <dbReference type="EMBL" id="MFD2540683.1"/>
    </source>
</evidence>
<feature type="domain" description="Fibronectin type-III" evidence="3">
    <location>
        <begin position="84"/>
        <end position="173"/>
    </location>
</feature>
<dbReference type="CDD" id="cd00041">
    <property type="entry name" value="CUB"/>
    <property type="match status" value="1"/>
</dbReference>
<name>A0ABW5JVQ7_9FLAO</name>
<keyword evidence="2" id="KW-1015">Disulfide bond</keyword>
<keyword evidence="5" id="KW-1185">Reference proteome</keyword>
<organism evidence="4 5">
    <name type="scientific">Lacinutrix gracilariae</name>
    <dbReference type="NCBI Taxonomy" id="1747198"/>
    <lineage>
        <taxon>Bacteria</taxon>
        <taxon>Pseudomonadati</taxon>
        <taxon>Bacteroidota</taxon>
        <taxon>Flavobacteriia</taxon>
        <taxon>Flavobacteriales</taxon>
        <taxon>Flavobacteriaceae</taxon>
        <taxon>Lacinutrix</taxon>
    </lineage>
</organism>
<protein>
    <submittedName>
        <fullName evidence="4">T9SS type A sorting domain-containing protein</fullName>
    </submittedName>
</protein>
<dbReference type="SUPFAM" id="SSF49854">
    <property type="entry name" value="Spermadhesin, CUB domain"/>
    <property type="match status" value="1"/>
</dbReference>
<dbReference type="InterPro" id="IPR036116">
    <property type="entry name" value="FN3_sf"/>
</dbReference>
<dbReference type="Gene3D" id="2.60.40.10">
    <property type="entry name" value="Immunoglobulins"/>
    <property type="match status" value="1"/>
</dbReference>
<sequence>VPASGGFIYDDIVTPGYSSIVEVYTGSCGALTPLDPVVCNSSGSEKTFDGLTPGTTVYLRYWDYSSNDEGVLEFCIKPTPSCPVPSGLTVSNIAETTADLTWTEEGGATTWNIEWGTAPLTQGAGTMVMGTTTNPHALTGLTADTEYEYYVQADCGGETSAWAGPFSFTTSPPPPACGGNFYDNGGVSSDYASSTNETTTICPDVPGDAVNVTFTFFSTENNGSTDCWDGLTIYDGPDNTYPIISPTTGDIWCWDRDDATPSGTGDLQGMTITSTDGSGCLTFVFTSDSSLTREGWEATVACTPLSLEDYGLTGFTYFPNPVNNVLSLRGAKEINNIAIYNMLGQEVLRTAPNAVNTDVDMSNLQAGAYFVKVTIGNATKTVKVIKN</sequence>
<dbReference type="InterPro" id="IPR000859">
    <property type="entry name" value="CUB_dom"/>
</dbReference>
<dbReference type="InterPro" id="IPR013783">
    <property type="entry name" value="Ig-like_fold"/>
</dbReference>
<dbReference type="InterPro" id="IPR003961">
    <property type="entry name" value="FN3_dom"/>
</dbReference>
<dbReference type="InterPro" id="IPR035914">
    <property type="entry name" value="Sperma_CUB_dom_sf"/>
</dbReference>
<dbReference type="EMBL" id="JBHULM010000001">
    <property type="protein sequence ID" value="MFD2540683.1"/>
    <property type="molecule type" value="Genomic_DNA"/>
</dbReference>
<dbReference type="SMART" id="SM00060">
    <property type="entry name" value="FN3"/>
    <property type="match status" value="1"/>
</dbReference>
<dbReference type="PROSITE" id="PS50853">
    <property type="entry name" value="FN3"/>
    <property type="match status" value="1"/>
</dbReference>
<dbReference type="RefSeq" id="WP_379899650.1">
    <property type="nucleotide sequence ID" value="NZ_JBHULM010000001.1"/>
</dbReference>